<dbReference type="GO" id="GO:0016853">
    <property type="term" value="F:isomerase activity"/>
    <property type="evidence" value="ECO:0007669"/>
    <property type="project" value="UniProtKB-UniRule"/>
</dbReference>
<evidence type="ECO:0000256" key="4">
    <source>
        <dbReference type="RuleBase" id="RU362032"/>
    </source>
</evidence>
<dbReference type="KEGG" id="tdu:QJT80_05550"/>
<organism evidence="6">
    <name type="scientific">Candidatus Thiocaldithrix dubininis</name>
    <dbReference type="NCBI Taxonomy" id="3080823"/>
    <lineage>
        <taxon>Bacteria</taxon>
        <taxon>Pseudomonadati</taxon>
        <taxon>Pseudomonadota</taxon>
        <taxon>Gammaproteobacteria</taxon>
        <taxon>Thiotrichales</taxon>
        <taxon>Thiotrichaceae</taxon>
        <taxon>Candidatus Thiocaldithrix</taxon>
    </lineage>
</organism>
<dbReference type="InterPro" id="IPR004370">
    <property type="entry name" value="4-OT-like_dom"/>
</dbReference>
<accession>A0AA95H8P8</accession>
<dbReference type="Proteomes" id="UP001300672">
    <property type="component" value="Chromosome"/>
</dbReference>
<protein>
    <recommendedName>
        <fullName evidence="4">Tautomerase</fullName>
        <ecNumber evidence="4">5.3.2.-</ecNumber>
    </recommendedName>
</protein>
<feature type="active site" description="Proton acceptor; via imino nitrogen" evidence="3">
    <location>
        <position position="28"/>
    </location>
</feature>
<evidence type="ECO:0000313" key="6">
    <source>
        <dbReference type="EMBL" id="WGZ92360.1"/>
    </source>
</evidence>
<dbReference type="NCBIfam" id="TIGR00013">
    <property type="entry name" value="taut"/>
    <property type="match status" value="1"/>
</dbReference>
<proteinExistence type="inferred from homology"/>
<dbReference type="PANTHER" id="PTHR35530">
    <property type="entry name" value="TAUTOMERASE-RELATED"/>
    <property type="match status" value="1"/>
</dbReference>
<feature type="domain" description="4-oxalocrotonate tautomerase-like" evidence="5">
    <location>
        <begin position="28"/>
        <end position="86"/>
    </location>
</feature>
<reference evidence="6" key="1">
    <citation type="journal article" date="2023" name="Int. J. Mol. Sci.">
        <title>Metagenomics Revealed a New Genus 'Candidatus Thiocaldithrix dubininis' gen. nov., sp. nov. and a New Species 'Candidatus Thiothrix putei' sp. nov. in the Family Thiotrichaceae, Some Members of Which Have Traits of Both Na+- and H+-Motive Energetics.</title>
        <authorList>
            <person name="Ravin N.V."/>
            <person name="Muntyan M.S."/>
            <person name="Smolyakov D.D."/>
            <person name="Rudenko T.S."/>
            <person name="Beletsky A.V."/>
            <person name="Mardanov A.V."/>
            <person name="Grabovich M.Y."/>
        </authorList>
    </citation>
    <scope>NUCLEOTIDE SEQUENCE</scope>
    <source>
        <strain evidence="6">GKL-01</strain>
    </source>
</reference>
<dbReference type="AlphaFoldDB" id="A0AA95H8P8"/>
<evidence type="ECO:0000256" key="1">
    <source>
        <dbReference type="ARBA" id="ARBA00006723"/>
    </source>
</evidence>
<dbReference type="PANTHER" id="PTHR35530:SF1">
    <property type="entry name" value="2-HYDROXYMUCONATE TAUTOMERASE"/>
    <property type="match status" value="1"/>
</dbReference>
<keyword evidence="2 4" id="KW-0413">Isomerase</keyword>
<sequence>MNTLVSPPHLRLYNATSFTTIEELRGMPYINVRITEGATQAQKEEVIRRITDVMTDVLGKNPNTTFVVIDEVGFENWGIRGESIQALKQKGKY</sequence>
<dbReference type="EC" id="5.3.2.-" evidence="4"/>
<evidence type="ECO:0000259" key="5">
    <source>
        <dbReference type="Pfam" id="PF01361"/>
    </source>
</evidence>
<dbReference type="EMBL" id="CP124755">
    <property type="protein sequence ID" value="WGZ92360.1"/>
    <property type="molecule type" value="Genomic_DNA"/>
</dbReference>
<evidence type="ECO:0000256" key="2">
    <source>
        <dbReference type="ARBA" id="ARBA00023235"/>
    </source>
</evidence>
<evidence type="ECO:0000256" key="3">
    <source>
        <dbReference type="PIRSR" id="PIRSR618191-1"/>
    </source>
</evidence>
<dbReference type="InterPro" id="IPR018191">
    <property type="entry name" value="4-OT"/>
</dbReference>
<name>A0AA95H8P8_9GAMM</name>
<dbReference type="InterPro" id="IPR014347">
    <property type="entry name" value="Tautomerase/MIF_sf"/>
</dbReference>
<dbReference type="Gene3D" id="3.30.429.10">
    <property type="entry name" value="Macrophage Migration Inhibitory Factor"/>
    <property type="match status" value="1"/>
</dbReference>
<reference evidence="6" key="2">
    <citation type="submission" date="2023-04" db="EMBL/GenBank/DDBJ databases">
        <authorList>
            <person name="Beletskiy A.V."/>
            <person name="Mardanov A.V."/>
            <person name="Ravin N.V."/>
        </authorList>
    </citation>
    <scope>NUCLEOTIDE SEQUENCE</scope>
    <source>
        <strain evidence="6">GKL-01</strain>
    </source>
</reference>
<dbReference type="SUPFAM" id="SSF55331">
    <property type="entry name" value="Tautomerase/MIF"/>
    <property type="match status" value="1"/>
</dbReference>
<dbReference type="Pfam" id="PF01361">
    <property type="entry name" value="Tautomerase"/>
    <property type="match status" value="1"/>
</dbReference>
<gene>
    <name evidence="6" type="ORF">QJT80_05550</name>
</gene>
<comment type="similarity">
    <text evidence="1 4">Belongs to the 4-oxalocrotonate tautomerase family.</text>
</comment>